<dbReference type="EMBL" id="LAZR01058291">
    <property type="protein sequence ID" value="KKK70209.1"/>
    <property type="molecule type" value="Genomic_DNA"/>
</dbReference>
<feature type="non-terminal residue" evidence="1">
    <location>
        <position position="155"/>
    </location>
</feature>
<name>A0A0F8ZV14_9ZZZZ</name>
<proteinExistence type="predicted"/>
<dbReference type="GO" id="GO:0003676">
    <property type="term" value="F:nucleic acid binding"/>
    <property type="evidence" value="ECO:0007669"/>
    <property type="project" value="InterPro"/>
</dbReference>
<comment type="caution">
    <text evidence="1">The sequence shown here is derived from an EMBL/GenBank/DDBJ whole genome shotgun (WGS) entry which is preliminary data.</text>
</comment>
<protein>
    <submittedName>
        <fullName evidence="1">Uncharacterized protein</fullName>
    </submittedName>
</protein>
<sequence length="155" mass="17417">MSSKEVWFSIDVETNGSCPGLRSLVSIGATVIDYGNIELLTRDGVVHSRPQFYAEIKPHCGSVDPEAQAVHKLTPEHLEEYGQDAYRAVNAFVAWVKGTAGKARPVFCSWGTFDWMWMGWYLERYGKRYTYPFGPNSLDLKSLYLGLTKGGGWRA</sequence>
<dbReference type="InterPro" id="IPR036397">
    <property type="entry name" value="RNaseH_sf"/>
</dbReference>
<dbReference type="InterPro" id="IPR012337">
    <property type="entry name" value="RNaseH-like_sf"/>
</dbReference>
<evidence type="ECO:0000313" key="1">
    <source>
        <dbReference type="EMBL" id="KKK70209.1"/>
    </source>
</evidence>
<accession>A0A0F8ZV14</accession>
<dbReference type="Gene3D" id="3.30.420.10">
    <property type="entry name" value="Ribonuclease H-like superfamily/Ribonuclease H"/>
    <property type="match status" value="1"/>
</dbReference>
<dbReference type="SUPFAM" id="SSF53098">
    <property type="entry name" value="Ribonuclease H-like"/>
    <property type="match status" value="1"/>
</dbReference>
<organism evidence="1">
    <name type="scientific">marine sediment metagenome</name>
    <dbReference type="NCBI Taxonomy" id="412755"/>
    <lineage>
        <taxon>unclassified sequences</taxon>
        <taxon>metagenomes</taxon>
        <taxon>ecological metagenomes</taxon>
    </lineage>
</organism>
<reference evidence="1" key="1">
    <citation type="journal article" date="2015" name="Nature">
        <title>Complex archaea that bridge the gap between prokaryotes and eukaryotes.</title>
        <authorList>
            <person name="Spang A."/>
            <person name="Saw J.H."/>
            <person name="Jorgensen S.L."/>
            <person name="Zaremba-Niedzwiedzka K."/>
            <person name="Martijn J."/>
            <person name="Lind A.E."/>
            <person name="van Eijk R."/>
            <person name="Schleper C."/>
            <person name="Guy L."/>
            <person name="Ettema T.J."/>
        </authorList>
    </citation>
    <scope>NUCLEOTIDE SEQUENCE</scope>
</reference>
<gene>
    <name evidence="1" type="ORF">LCGC14_2926260</name>
</gene>
<dbReference type="AlphaFoldDB" id="A0A0F8ZV14"/>